<feature type="transmembrane region" description="Helical" evidence="1">
    <location>
        <begin position="56"/>
        <end position="75"/>
    </location>
</feature>
<dbReference type="AlphaFoldDB" id="A0A811TCQ3"/>
<keyword evidence="1" id="KW-1133">Transmembrane helix</keyword>
<sequence>MPVSRIAIVMFEPERLYVFLATSALITGTLESRYACTTRSGYTISTLGFSVSSYRLLRGILSAVALIILKLYFTLPIDSGMSVCRS</sequence>
<evidence type="ECO:0000313" key="3">
    <source>
        <dbReference type="Proteomes" id="UP000637195"/>
    </source>
</evidence>
<reference evidence="2" key="1">
    <citation type="submission" date="2020-10" db="EMBL/GenBank/DDBJ databases">
        <authorList>
            <person name="Hahn C.J."/>
            <person name="Laso-Perez R."/>
            <person name="Vulcano F."/>
            <person name="Vaziourakis K.-M."/>
            <person name="Stokke R."/>
            <person name="Steen I.H."/>
            <person name="Teske A."/>
            <person name="Boetius A."/>
            <person name="Liebeke M."/>
            <person name="Amann R."/>
            <person name="Knittel K."/>
        </authorList>
    </citation>
    <scope>NUCLEOTIDE SEQUENCE</scope>
    <source>
        <strain evidence="2">Gfbio:e3339647-f889-4370-9287-4fb5cb688e4c:AG393N10_GoMArc1</strain>
    </source>
</reference>
<dbReference type="Proteomes" id="UP000637195">
    <property type="component" value="Unassembled WGS sequence"/>
</dbReference>
<organism evidence="2 3">
    <name type="scientific">Candidatus Argoarchaeum ethanivorans</name>
    <dbReference type="NCBI Taxonomy" id="2608793"/>
    <lineage>
        <taxon>Archaea</taxon>
        <taxon>Methanobacteriati</taxon>
        <taxon>Methanobacteriota</taxon>
        <taxon>Stenosarchaea group</taxon>
        <taxon>Methanomicrobia</taxon>
        <taxon>Methanosarcinales</taxon>
        <taxon>Methanosarcinales incertae sedis</taxon>
        <taxon>GOM Arc I cluster</taxon>
        <taxon>Candidatus Argoarchaeum</taxon>
    </lineage>
</organism>
<dbReference type="EMBL" id="CAJHIM010000029">
    <property type="protein sequence ID" value="CAD6492307.1"/>
    <property type="molecule type" value="Genomic_DNA"/>
</dbReference>
<evidence type="ECO:0000313" key="2">
    <source>
        <dbReference type="EMBL" id="CAD6492307.1"/>
    </source>
</evidence>
<evidence type="ECO:0000256" key="1">
    <source>
        <dbReference type="SAM" id="Phobius"/>
    </source>
</evidence>
<comment type="caution">
    <text evidence="2">The sequence shown here is derived from an EMBL/GenBank/DDBJ whole genome shotgun (WGS) entry which is preliminary data.</text>
</comment>
<gene>
    <name evidence="2" type="ORF">ANIMEMIM_00298</name>
</gene>
<accession>A0A811TCQ3</accession>
<proteinExistence type="predicted"/>
<protein>
    <submittedName>
        <fullName evidence="2">Uncharacterized protein</fullName>
    </submittedName>
</protein>
<keyword evidence="1" id="KW-0812">Transmembrane</keyword>
<name>A0A811TCQ3_9EURY</name>
<keyword evidence="1" id="KW-0472">Membrane</keyword>